<evidence type="ECO:0000313" key="2">
    <source>
        <dbReference type="Proteomes" id="UP001302949"/>
    </source>
</evidence>
<organism evidence="1 2">
    <name type="scientific">Arcicella rigui</name>
    <dbReference type="NCBI Taxonomy" id="797020"/>
    <lineage>
        <taxon>Bacteria</taxon>
        <taxon>Pseudomonadati</taxon>
        <taxon>Bacteroidota</taxon>
        <taxon>Cytophagia</taxon>
        <taxon>Cytophagales</taxon>
        <taxon>Flectobacillaceae</taxon>
        <taxon>Arcicella</taxon>
    </lineage>
</organism>
<protein>
    <submittedName>
        <fullName evidence="1">Uncharacterized protein</fullName>
    </submittedName>
</protein>
<dbReference type="InterPro" id="IPR015943">
    <property type="entry name" value="WD40/YVTN_repeat-like_dom_sf"/>
</dbReference>
<evidence type="ECO:0000313" key="1">
    <source>
        <dbReference type="EMBL" id="MEA5139636.1"/>
    </source>
</evidence>
<name>A0ABU5Q9W7_9BACT</name>
<keyword evidence="2" id="KW-1185">Reference proteome</keyword>
<accession>A0ABU5Q9W7</accession>
<reference evidence="1 2" key="1">
    <citation type="submission" date="2023-12" db="EMBL/GenBank/DDBJ databases">
        <title>Novel species of the genus Arcicella isolated from rivers.</title>
        <authorList>
            <person name="Lu H."/>
        </authorList>
    </citation>
    <scope>NUCLEOTIDE SEQUENCE [LARGE SCALE GENOMIC DNA]</scope>
    <source>
        <strain evidence="1 2">KCTC 23307</strain>
    </source>
</reference>
<sequence length="357" mass="41974">MKRIKLKNDYATFILLGNDCYLKDGFSFGILKITEIQPLIVLENKFRCEKVDSHYIYIEDIYKEVNYLFDTKSYSFINGIDNRYMLIRDTNSVLILHNRSFPETICYDLTKKKLLWKKDFYISFFSFGDFLFDIDKESLSCYDPTNGNSCWQFTLNEERKYNQGEHKALANNAIERIIGLFENTLWVVTNLGHLLGISVETGVKVYHLTTPINIPAEWGNWEIFIQAQRSTIDYQKGVIFGIDNNIYWECDLNNPEETYLYYDILATCEKHQIKATLAGYLPVWYDDEIFFGQQEWAKDSSFVGIFNRKTREITWTSREISSDLFKGLNKIDFANNKLYVLDREGTLTILSKFHLEA</sequence>
<gene>
    <name evidence="1" type="ORF">VB248_10835</name>
</gene>
<dbReference type="SUPFAM" id="SSF50998">
    <property type="entry name" value="Quinoprotein alcohol dehydrogenase-like"/>
    <property type="match status" value="1"/>
</dbReference>
<dbReference type="RefSeq" id="WP_323296796.1">
    <property type="nucleotide sequence ID" value="NZ_JAYFUM010000011.1"/>
</dbReference>
<dbReference type="Proteomes" id="UP001302949">
    <property type="component" value="Unassembled WGS sequence"/>
</dbReference>
<dbReference type="InterPro" id="IPR011047">
    <property type="entry name" value="Quinoprotein_ADH-like_sf"/>
</dbReference>
<proteinExistence type="predicted"/>
<dbReference type="Gene3D" id="2.130.10.10">
    <property type="entry name" value="YVTN repeat-like/Quinoprotein amine dehydrogenase"/>
    <property type="match status" value="1"/>
</dbReference>
<comment type="caution">
    <text evidence="1">The sequence shown here is derived from an EMBL/GenBank/DDBJ whole genome shotgun (WGS) entry which is preliminary data.</text>
</comment>
<dbReference type="EMBL" id="JAYFUM010000011">
    <property type="protein sequence ID" value="MEA5139636.1"/>
    <property type="molecule type" value="Genomic_DNA"/>
</dbReference>